<dbReference type="EMBL" id="AP027729">
    <property type="protein sequence ID" value="BDZ41942.1"/>
    <property type="molecule type" value="Genomic_DNA"/>
</dbReference>
<dbReference type="InterPro" id="IPR050740">
    <property type="entry name" value="Aldehyde_DH_Superfamily"/>
</dbReference>
<organism evidence="5 6">
    <name type="scientific">Paraoerskovia sediminicola</name>
    <dbReference type="NCBI Taxonomy" id="1138587"/>
    <lineage>
        <taxon>Bacteria</taxon>
        <taxon>Bacillati</taxon>
        <taxon>Actinomycetota</taxon>
        <taxon>Actinomycetes</taxon>
        <taxon>Micrococcales</taxon>
        <taxon>Cellulomonadaceae</taxon>
        <taxon>Paraoerskovia</taxon>
    </lineage>
</organism>
<feature type="domain" description="Aldehyde dehydrogenase" evidence="4">
    <location>
        <begin position="30"/>
        <end position="486"/>
    </location>
</feature>
<reference evidence="6" key="1">
    <citation type="journal article" date="2019" name="Int. J. Syst. Evol. Microbiol.">
        <title>The Global Catalogue of Microorganisms (GCM) 10K type strain sequencing project: providing services to taxonomists for standard genome sequencing and annotation.</title>
        <authorList>
            <consortium name="The Broad Institute Genomics Platform"/>
            <consortium name="The Broad Institute Genome Sequencing Center for Infectious Disease"/>
            <person name="Wu L."/>
            <person name="Ma J."/>
        </authorList>
    </citation>
    <scope>NUCLEOTIDE SEQUENCE [LARGE SCALE GENOMIC DNA]</scope>
    <source>
        <strain evidence="6">NBRC 108565</strain>
    </source>
</reference>
<dbReference type="PANTHER" id="PTHR43353">
    <property type="entry name" value="SUCCINATE-SEMIALDEHYDE DEHYDROGENASE, MITOCHONDRIAL"/>
    <property type="match status" value="1"/>
</dbReference>
<dbReference type="RefSeq" id="WP_286219012.1">
    <property type="nucleotide sequence ID" value="NZ_AP027729.1"/>
</dbReference>
<keyword evidence="1 3" id="KW-0560">Oxidoreductase</keyword>
<dbReference type="InterPro" id="IPR015590">
    <property type="entry name" value="Aldehyde_DH_dom"/>
</dbReference>
<dbReference type="Gene3D" id="3.40.309.10">
    <property type="entry name" value="Aldehyde Dehydrogenase, Chain A, domain 2"/>
    <property type="match status" value="1"/>
</dbReference>
<gene>
    <name evidence="5" type="ORF">GCM10025865_12410</name>
</gene>
<proteinExistence type="inferred from homology"/>
<keyword evidence="6" id="KW-1185">Reference proteome</keyword>
<evidence type="ECO:0000256" key="3">
    <source>
        <dbReference type="RuleBase" id="RU003345"/>
    </source>
</evidence>
<evidence type="ECO:0000259" key="4">
    <source>
        <dbReference type="Pfam" id="PF00171"/>
    </source>
</evidence>
<dbReference type="InterPro" id="IPR016163">
    <property type="entry name" value="Ald_DH_C"/>
</dbReference>
<evidence type="ECO:0000256" key="1">
    <source>
        <dbReference type="ARBA" id="ARBA00023002"/>
    </source>
</evidence>
<accession>A0ABN6XE40</accession>
<dbReference type="PROSITE" id="PS00687">
    <property type="entry name" value="ALDEHYDE_DEHYDR_GLU"/>
    <property type="match status" value="1"/>
</dbReference>
<dbReference type="SUPFAM" id="SSF53720">
    <property type="entry name" value="ALDH-like"/>
    <property type="match status" value="1"/>
</dbReference>
<dbReference type="Pfam" id="PF00171">
    <property type="entry name" value="Aldedh"/>
    <property type="match status" value="1"/>
</dbReference>
<protein>
    <submittedName>
        <fullName evidence="5">Aldehyde dehydrogenase</fullName>
    </submittedName>
</protein>
<dbReference type="PROSITE" id="PS00070">
    <property type="entry name" value="ALDEHYDE_DEHYDR_CYS"/>
    <property type="match status" value="1"/>
</dbReference>
<feature type="active site" evidence="2">
    <location>
        <position position="260"/>
    </location>
</feature>
<dbReference type="InterPro" id="IPR016160">
    <property type="entry name" value="Ald_DH_CS_CYS"/>
</dbReference>
<evidence type="ECO:0000256" key="2">
    <source>
        <dbReference type="PROSITE-ProRule" id="PRU10007"/>
    </source>
</evidence>
<dbReference type="InterPro" id="IPR016162">
    <property type="entry name" value="Ald_DH_N"/>
</dbReference>
<dbReference type="Proteomes" id="UP001321475">
    <property type="component" value="Chromosome"/>
</dbReference>
<dbReference type="InterPro" id="IPR016161">
    <property type="entry name" value="Ald_DH/histidinol_DH"/>
</dbReference>
<dbReference type="PANTHER" id="PTHR43353:SF5">
    <property type="entry name" value="SUCCINATE-SEMIALDEHYDE DEHYDROGENASE, MITOCHONDRIAL"/>
    <property type="match status" value="1"/>
</dbReference>
<comment type="similarity">
    <text evidence="3">Belongs to the aldehyde dehydrogenase family.</text>
</comment>
<dbReference type="InterPro" id="IPR029510">
    <property type="entry name" value="Ald_DH_CS_GLU"/>
</dbReference>
<sequence length="493" mass="52017">MTSTALFAGDGLLGSTPANFVAGTFDPDTSYGTTDVVNPSDGTVVATVPHASPEVVDRAVQAAATAQKAWEKRSHLDRAAVLEAVRVSLGDHAEELARILAVEQGKPLADALGEVGGAQNFFDFAISQKYRAVGEMVATDPGHSLQVRETPIGVVAAILPWNFPVAIFARKVAPALMAGNAIVVKPSGLTPVSALALARLLQEAGVPDGLVSVLCGNGRDTGNALITHKDVGMVTMTGSTRGGREIIKATADKIIPVSLELGGKAPFIIFEDADLDLAVQDAADARLWNSGQVCTCNEVTYVHESLHDEFVRRVAERFAAVTPTNPLTPGCTMGPLVAERERVKVQSMLDDAVAAGAVVETGGGRPEGADYADGAWLAPTLLSGVTSDMDIAREEIFGPVLPVVPFATEDEVVAAANSTDVGLTAYVYTKDLARSMRLMDELEFGEVYVNQVGPEKPQGFHTGWKTSGLGGDDGAHGYDKYLRRKTTYVRYAR</sequence>
<evidence type="ECO:0000313" key="5">
    <source>
        <dbReference type="EMBL" id="BDZ41942.1"/>
    </source>
</evidence>
<name>A0ABN6XE40_9CELL</name>
<dbReference type="Gene3D" id="3.40.605.10">
    <property type="entry name" value="Aldehyde Dehydrogenase, Chain A, domain 1"/>
    <property type="match status" value="1"/>
</dbReference>
<evidence type="ECO:0000313" key="6">
    <source>
        <dbReference type="Proteomes" id="UP001321475"/>
    </source>
</evidence>